<protein>
    <submittedName>
        <fullName evidence="1">Transcriptional regulator</fullName>
    </submittedName>
</protein>
<gene>
    <name evidence="1" type="ORF">E6C64_04625</name>
</gene>
<name>A0A4S4FP17_9MICO</name>
<comment type="caution">
    <text evidence="1">The sequence shown here is derived from an EMBL/GenBank/DDBJ whole genome shotgun (WGS) entry which is preliminary data.</text>
</comment>
<sequence>MGGDAVRNPWLASPGSAVPVGRAPRALVAESWKRALVRLDPERVAAPLVYSEEELLERRRLHPLTPALPVIRQLLVRDADEDSQVLVAVGDEAGRLLWVEGDPVLRRRAEGMHFMAGAGWSESDVGTSAPGTALALDHGIQIHGAEHFAFAVQPWSCTAVPVHDPETRAIIGVLDITGGSDVVAPHTLPMIEAAVAAVERELLVHRLRAAAERPLRRSPRRRIETAPSLRALGRDAATVTANGRTTALSARHSEIMTLLAWNPSGIGAERLAELVYDRDDATVTLRAEMVRLRRALHDAAPALEPLARPYRLPSGVELDVANVVGLLDRGAHRAAVTAWSGGPLPGSSAPGIVQLRDEVASRIREALLDCAAPDVLLAWANTPDGADDERIWRAALHGLPRHSPKRAGVVAHLELLEQHSS</sequence>
<evidence type="ECO:0000313" key="2">
    <source>
        <dbReference type="Proteomes" id="UP000309133"/>
    </source>
</evidence>
<accession>A0A4S4FP17</accession>
<dbReference type="EMBL" id="SSSM01000002">
    <property type="protein sequence ID" value="THG32310.1"/>
    <property type="molecule type" value="Genomic_DNA"/>
</dbReference>
<dbReference type="Proteomes" id="UP000309133">
    <property type="component" value="Unassembled WGS sequence"/>
</dbReference>
<dbReference type="InterPro" id="IPR029016">
    <property type="entry name" value="GAF-like_dom_sf"/>
</dbReference>
<organism evidence="1 2">
    <name type="scientific">Naasia lichenicola</name>
    <dbReference type="NCBI Taxonomy" id="2565933"/>
    <lineage>
        <taxon>Bacteria</taxon>
        <taxon>Bacillati</taxon>
        <taxon>Actinomycetota</taxon>
        <taxon>Actinomycetes</taxon>
        <taxon>Micrococcales</taxon>
        <taxon>Microbacteriaceae</taxon>
        <taxon>Naasia</taxon>
    </lineage>
</organism>
<evidence type="ECO:0000313" key="1">
    <source>
        <dbReference type="EMBL" id="THG32310.1"/>
    </source>
</evidence>
<proteinExistence type="predicted"/>
<dbReference type="RefSeq" id="WP_136426475.1">
    <property type="nucleotide sequence ID" value="NZ_SSSM01000002.1"/>
</dbReference>
<reference evidence="1 2" key="1">
    <citation type="submission" date="2019-04" db="EMBL/GenBank/DDBJ databases">
        <authorList>
            <person name="Jiang L."/>
        </authorList>
    </citation>
    <scope>NUCLEOTIDE SEQUENCE [LARGE SCALE GENOMIC DNA]</scope>
    <source>
        <strain evidence="1 2">YIM 131853</strain>
    </source>
</reference>
<dbReference type="Gene3D" id="3.30.450.40">
    <property type="match status" value="1"/>
</dbReference>
<keyword evidence="2" id="KW-1185">Reference proteome</keyword>
<dbReference type="AlphaFoldDB" id="A0A4S4FP17"/>